<dbReference type="EMBL" id="MUJZ01031396">
    <property type="protein sequence ID" value="OTF77685.1"/>
    <property type="molecule type" value="Genomic_DNA"/>
</dbReference>
<dbReference type="Proteomes" id="UP000194236">
    <property type="component" value="Unassembled WGS sequence"/>
</dbReference>
<feature type="non-terminal residue" evidence="2">
    <location>
        <position position="1"/>
    </location>
</feature>
<sequence>EKEKINDRSTKSPEPSSIKRSKPSDLLLEETSLMTTTTINEDEPGVGGSSGDDCCSNKSENQSQDPNSIMNTQNCM</sequence>
<keyword evidence="3" id="KW-1185">Reference proteome</keyword>
<feature type="compositionally biased region" description="Low complexity" evidence="1">
    <location>
        <begin position="29"/>
        <end position="38"/>
    </location>
</feature>
<protein>
    <submittedName>
        <fullName evidence="2">Uncharacterized protein</fullName>
    </submittedName>
</protein>
<feature type="region of interest" description="Disordered" evidence="1">
    <location>
        <begin position="1"/>
        <end position="76"/>
    </location>
</feature>
<comment type="caution">
    <text evidence="2">The sequence shown here is derived from an EMBL/GenBank/DDBJ whole genome shotgun (WGS) entry which is preliminary data.</text>
</comment>
<organism evidence="2 3">
    <name type="scientific">Euroglyphus maynei</name>
    <name type="common">Mayne's house dust mite</name>
    <dbReference type="NCBI Taxonomy" id="6958"/>
    <lineage>
        <taxon>Eukaryota</taxon>
        <taxon>Metazoa</taxon>
        <taxon>Ecdysozoa</taxon>
        <taxon>Arthropoda</taxon>
        <taxon>Chelicerata</taxon>
        <taxon>Arachnida</taxon>
        <taxon>Acari</taxon>
        <taxon>Acariformes</taxon>
        <taxon>Sarcoptiformes</taxon>
        <taxon>Astigmata</taxon>
        <taxon>Psoroptidia</taxon>
        <taxon>Analgoidea</taxon>
        <taxon>Pyroglyphidae</taxon>
        <taxon>Pyroglyphinae</taxon>
        <taxon>Euroglyphus</taxon>
    </lineage>
</organism>
<accession>A0A1Y3BER7</accession>
<feature type="compositionally biased region" description="Polar residues" evidence="1">
    <location>
        <begin position="57"/>
        <end position="76"/>
    </location>
</feature>
<reference evidence="2 3" key="1">
    <citation type="submission" date="2017-03" db="EMBL/GenBank/DDBJ databases">
        <title>Genome Survey of Euroglyphus maynei.</title>
        <authorList>
            <person name="Arlian L.G."/>
            <person name="Morgan M.S."/>
            <person name="Rider S.D."/>
        </authorList>
    </citation>
    <scope>NUCLEOTIDE SEQUENCE [LARGE SCALE GENOMIC DNA]</scope>
    <source>
        <strain evidence="2">Arlian Lab</strain>
        <tissue evidence="2">Whole body</tissue>
    </source>
</reference>
<evidence type="ECO:0000313" key="2">
    <source>
        <dbReference type="EMBL" id="OTF77685.1"/>
    </source>
</evidence>
<feature type="compositionally biased region" description="Basic and acidic residues" evidence="1">
    <location>
        <begin position="1"/>
        <end position="11"/>
    </location>
</feature>
<evidence type="ECO:0000256" key="1">
    <source>
        <dbReference type="SAM" id="MobiDB-lite"/>
    </source>
</evidence>
<evidence type="ECO:0000313" key="3">
    <source>
        <dbReference type="Proteomes" id="UP000194236"/>
    </source>
</evidence>
<name>A0A1Y3BER7_EURMA</name>
<dbReference type="AlphaFoldDB" id="A0A1Y3BER7"/>
<proteinExistence type="predicted"/>
<gene>
    <name evidence="2" type="ORF">BLA29_013536</name>
</gene>